<protein>
    <submittedName>
        <fullName evidence="1">Uncharacterized protein</fullName>
    </submittedName>
</protein>
<accession>A0A8J5IQY9</accession>
<name>A0A8J5IQY9_9STRA</name>
<dbReference type="Proteomes" id="UP000709295">
    <property type="component" value="Unassembled WGS sequence"/>
</dbReference>
<evidence type="ECO:0000313" key="2">
    <source>
        <dbReference type="Proteomes" id="UP000709295"/>
    </source>
</evidence>
<gene>
    <name evidence="1" type="ORF">JG688_00008558</name>
</gene>
<keyword evidence="2" id="KW-1185">Reference proteome</keyword>
<dbReference type="AlphaFoldDB" id="A0A8J5IQY9"/>
<sequence length="103" mass="11476">MLLGLKTRIDIAIAGLLQHQMTINTVFFTIGQQRSISRVHKTQVSEVFAVMKTEWERFVNLTEGASGSECFVLEIHGMNITNVCNDPVLQKSSPTVTSYHPIA</sequence>
<evidence type="ECO:0000313" key="1">
    <source>
        <dbReference type="EMBL" id="KAG6962517.1"/>
    </source>
</evidence>
<comment type="caution">
    <text evidence="1">The sequence shown here is derived from an EMBL/GenBank/DDBJ whole genome shotgun (WGS) entry which is preliminary data.</text>
</comment>
<proteinExistence type="predicted"/>
<organism evidence="1 2">
    <name type="scientific">Phytophthora aleatoria</name>
    <dbReference type="NCBI Taxonomy" id="2496075"/>
    <lineage>
        <taxon>Eukaryota</taxon>
        <taxon>Sar</taxon>
        <taxon>Stramenopiles</taxon>
        <taxon>Oomycota</taxon>
        <taxon>Peronosporomycetes</taxon>
        <taxon>Peronosporales</taxon>
        <taxon>Peronosporaceae</taxon>
        <taxon>Phytophthora</taxon>
    </lineage>
</organism>
<dbReference type="EMBL" id="JAENGY010000456">
    <property type="protein sequence ID" value="KAG6962517.1"/>
    <property type="molecule type" value="Genomic_DNA"/>
</dbReference>
<reference evidence="1" key="1">
    <citation type="submission" date="2021-01" db="EMBL/GenBank/DDBJ databases">
        <title>Phytophthora aleatoria, a newly-described species from Pinus radiata is distinct from Phytophthora cactorum isolates based on comparative genomics.</title>
        <authorList>
            <person name="Mcdougal R."/>
            <person name="Panda P."/>
            <person name="Williams N."/>
            <person name="Studholme D.J."/>
        </authorList>
    </citation>
    <scope>NUCLEOTIDE SEQUENCE</scope>
    <source>
        <strain evidence="1">NZFS 4037</strain>
    </source>
</reference>